<reference evidence="2 3" key="1">
    <citation type="submission" date="2018-12" db="EMBL/GenBank/DDBJ databases">
        <title>Genome sequencing of Eikenella corrodens KCOM 3110 (= JS217).</title>
        <authorList>
            <person name="Koo J.-K."/>
            <person name="Park S.-N."/>
            <person name="Lim Y.K."/>
        </authorList>
    </citation>
    <scope>NUCLEOTIDE SEQUENCE [LARGE SCALE GENOMIC DNA]</scope>
    <source>
        <strain evidence="2 3">KCOM 3110</strain>
    </source>
</reference>
<evidence type="ECO:0000256" key="1">
    <source>
        <dbReference type="SAM" id="SignalP"/>
    </source>
</evidence>
<feature type="signal peptide" evidence="1">
    <location>
        <begin position="1"/>
        <end position="18"/>
    </location>
</feature>
<proteinExistence type="predicted"/>
<gene>
    <name evidence="2" type="ORF">ELB75_08890</name>
</gene>
<dbReference type="AlphaFoldDB" id="A0A3S9SKT9"/>
<evidence type="ECO:0000313" key="3">
    <source>
        <dbReference type="Proteomes" id="UP000282435"/>
    </source>
</evidence>
<feature type="chain" id="PRO_5019054015" description="Lipoprotein" evidence="1">
    <location>
        <begin position="19"/>
        <end position="121"/>
    </location>
</feature>
<evidence type="ECO:0008006" key="4">
    <source>
        <dbReference type="Google" id="ProtNLM"/>
    </source>
</evidence>
<evidence type="ECO:0000313" key="2">
    <source>
        <dbReference type="EMBL" id="AZR60127.1"/>
    </source>
</evidence>
<accession>A0A3S9SKT9</accession>
<dbReference type="OrthoDB" id="5679304at2"/>
<dbReference type="EMBL" id="CP034670">
    <property type="protein sequence ID" value="AZR60127.1"/>
    <property type="molecule type" value="Genomic_DNA"/>
</dbReference>
<dbReference type="PROSITE" id="PS51257">
    <property type="entry name" value="PROKAR_LIPOPROTEIN"/>
    <property type="match status" value="1"/>
</dbReference>
<organism evidence="2 3">
    <name type="scientific">Eikenella corrodens</name>
    <dbReference type="NCBI Taxonomy" id="539"/>
    <lineage>
        <taxon>Bacteria</taxon>
        <taxon>Pseudomonadati</taxon>
        <taxon>Pseudomonadota</taxon>
        <taxon>Betaproteobacteria</taxon>
        <taxon>Neisseriales</taxon>
        <taxon>Neisseriaceae</taxon>
        <taxon>Eikenella</taxon>
    </lineage>
</organism>
<keyword evidence="1" id="KW-0732">Signal</keyword>
<dbReference type="Proteomes" id="UP000282435">
    <property type="component" value="Chromosome"/>
</dbReference>
<sequence>MKKILSLFCLLLLLTSCAKSCFMAFAVTGCYDERKDFPSIAAYQKSDSIGHTDTKQRWIDAVSCGARYGDENIIFTNGKDWRTNSSEERERIINSFRYCMKRKGYTRISMMDCYKLGVCNY</sequence>
<dbReference type="RefSeq" id="WP_126983614.1">
    <property type="nucleotide sequence ID" value="NZ_CP034670.1"/>
</dbReference>
<protein>
    <recommendedName>
        <fullName evidence="4">Lipoprotein</fullName>
    </recommendedName>
</protein>
<name>A0A3S9SKT9_EIKCO</name>